<sequence>MIVTYLIAMLIILGLLSGWVGVQHLSRSFNARHPELSLTTEEETACGMFCFCKNGNKCPRKKSPVPKKDNLPIH</sequence>
<gene>
    <name evidence="2" type="ORF">G0Q06_06800</name>
</gene>
<name>A0A6B2M375_9BACT</name>
<keyword evidence="1" id="KW-0472">Membrane</keyword>
<dbReference type="AlphaFoldDB" id="A0A6B2M375"/>
<reference evidence="2 3" key="1">
    <citation type="submission" date="2020-02" db="EMBL/GenBank/DDBJ databases">
        <title>Albibacoteraceae fam. nov., the first described family within the subdivision 4 Verrucomicrobia.</title>
        <authorList>
            <person name="Xi F."/>
        </authorList>
    </citation>
    <scope>NUCLEOTIDE SEQUENCE [LARGE SCALE GENOMIC DNA]</scope>
    <source>
        <strain evidence="2 3">CK1056</strain>
    </source>
</reference>
<keyword evidence="1" id="KW-0812">Transmembrane</keyword>
<feature type="transmembrane region" description="Helical" evidence="1">
    <location>
        <begin position="6"/>
        <end position="22"/>
    </location>
</feature>
<evidence type="ECO:0000313" key="2">
    <source>
        <dbReference type="EMBL" id="NDV62150.1"/>
    </source>
</evidence>
<dbReference type="EMBL" id="JAAGNX010000002">
    <property type="protein sequence ID" value="NDV62150.1"/>
    <property type="molecule type" value="Genomic_DNA"/>
</dbReference>
<evidence type="ECO:0000313" key="3">
    <source>
        <dbReference type="Proteomes" id="UP000478417"/>
    </source>
</evidence>
<keyword evidence="1" id="KW-1133">Transmembrane helix</keyword>
<keyword evidence="3" id="KW-1185">Reference proteome</keyword>
<protein>
    <submittedName>
        <fullName evidence="2">Chemotaxis protein</fullName>
    </submittedName>
</protein>
<dbReference type="Proteomes" id="UP000478417">
    <property type="component" value="Unassembled WGS sequence"/>
</dbReference>
<evidence type="ECO:0000256" key="1">
    <source>
        <dbReference type="SAM" id="Phobius"/>
    </source>
</evidence>
<comment type="caution">
    <text evidence="2">The sequence shown here is derived from an EMBL/GenBank/DDBJ whole genome shotgun (WGS) entry which is preliminary data.</text>
</comment>
<proteinExistence type="predicted"/>
<organism evidence="2 3">
    <name type="scientific">Oceanipulchritudo coccoides</name>
    <dbReference type="NCBI Taxonomy" id="2706888"/>
    <lineage>
        <taxon>Bacteria</taxon>
        <taxon>Pseudomonadati</taxon>
        <taxon>Verrucomicrobiota</taxon>
        <taxon>Opitutia</taxon>
        <taxon>Puniceicoccales</taxon>
        <taxon>Oceanipulchritudinaceae</taxon>
        <taxon>Oceanipulchritudo</taxon>
    </lineage>
</organism>
<accession>A0A6B2M375</accession>
<dbReference type="RefSeq" id="WP_163963803.1">
    <property type="nucleotide sequence ID" value="NZ_JAAGNX010000002.1"/>
</dbReference>